<name>A0A367UEE5_9PROT</name>
<gene>
    <name evidence="1" type="ORF">TH5_07825</name>
</gene>
<evidence type="ECO:0000313" key="2">
    <source>
        <dbReference type="Proteomes" id="UP000252419"/>
    </source>
</evidence>
<proteinExistence type="predicted"/>
<dbReference type="Proteomes" id="UP000252419">
    <property type="component" value="Unassembled WGS sequence"/>
</dbReference>
<reference evidence="1 2" key="1">
    <citation type="submission" date="2014-07" db="EMBL/GenBank/DDBJ databases">
        <title>Draft genome sequence of Thalassospira xianhensis P-4 (MCCC 1A02616).</title>
        <authorList>
            <person name="Lai Q."/>
            <person name="Shao Z."/>
        </authorList>
    </citation>
    <scope>NUCLEOTIDE SEQUENCE [LARGE SCALE GENOMIC DNA]</scope>
    <source>
        <strain evidence="1 2">MCCC 1A02616</strain>
    </source>
</reference>
<organism evidence="1 2">
    <name type="scientific">Thalassospira xianhensis MCCC 1A02616</name>
    <dbReference type="NCBI Taxonomy" id="1177929"/>
    <lineage>
        <taxon>Bacteria</taxon>
        <taxon>Pseudomonadati</taxon>
        <taxon>Pseudomonadota</taxon>
        <taxon>Alphaproteobacteria</taxon>
        <taxon>Rhodospirillales</taxon>
        <taxon>Thalassospiraceae</taxon>
        <taxon>Thalassospira</taxon>
    </lineage>
</organism>
<dbReference type="AlphaFoldDB" id="A0A367UEE5"/>
<comment type="caution">
    <text evidence="1">The sequence shown here is derived from an EMBL/GenBank/DDBJ whole genome shotgun (WGS) entry which is preliminary data.</text>
</comment>
<dbReference type="EMBL" id="JPWA01000006">
    <property type="protein sequence ID" value="RCK06695.1"/>
    <property type="molecule type" value="Genomic_DNA"/>
</dbReference>
<accession>A0A367UEE5</accession>
<evidence type="ECO:0000313" key="1">
    <source>
        <dbReference type="EMBL" id="RCK06695.1"/>
    </source>
</evidence>
<protein>
    <submittedName>
        <fullName evidence="1">Uncharacterized protein</fullName>
    </submittedName>
</protein>
<sequence>MRAPASQLVLARAHARMVSAVLKTIPETAAGAKPPEADFQTDWCIHAGCTVTPIDTLKEI</sequence>
<keyword evidence="2" id="KW-1185">Reference proteome</keyword>